<dbReference type="Pfam" id="PF13614">
    <property type="entry name" value="AAA_31"/>
    <property type="match status" value="1"/>
</dbReference>
<evidence type="ECO:0000256" key="1">
    <source>
        <dbReference type="ARBA" id="ARBA00007316"/>
    </source>
</evidence>
<keyword evidence="11" id="KW-1185">Reference proteome</keyword>
<sequence length="233" mass="25718">MSMQQPATNKRPIITDVNPKSPISEAYRTLRTNIDFSAVDEQLQVIMLTSAGPGEGKSTTATNMAVTYAQSEKKVLIMDADLRKPTMHHTFSISNRRGLTNMLTGQASLDEVISESHIPNLHVMPSGPIPPNPSEMLSSKRLVALLDELRQKYDLIVIDTPPTLAVTDAQIIASRCDGVVLVLNSGEVKREMAMKAKANLDHVKARILGVVLNNIDRKNGEAYYYYYYGESKA</sequence>
<comment type="caution">
    <text evidence="10">The sequence shown here is derived from an EMBL/GenBank/DDBJ whole genome shotgun (WGS) entry which is preliminary data.</text>
</comment>
<proteinExistence type="inferred from homology"/>
<dbReference type="OrthoDB" id="9794577at2"/>
<name>A0A5C4TE42_9BACL</name>
<evidence type="ECO:0000313" key="10">
    <source>
        <dbReference type="EMBL" id="TNJ66760.1"/>
    </source>
</evidence>
<dbReference type="AlphaFoldDB" id="A0A5C4TE42"/>
<dbReference type="EC" id="2.7.10.2" evidence="2"/>
<evidence type="ECO:0000259" key="9">
    <source>
        <dbReference type="Pfam" id="PF13614"/>
    </source>
</evidence>
<dbReference type="FunFam" id="3.40.50.300:FF:000527">
    <property type="entry name" value="Tyrosine-protein kinase etk"/>
    <property type="match status" value="1"/>
</dbReference>
<dbReference type="CDD" id="cd05387">
    <property type="entry name" value="BY-kinase"/>
    <property type="match status" value="1"/>
</dbReference>
<dbReference type="NCBIfam" id="TIGR01007">
    <property type="entry name" value="eps_fam"/>
    <property type="match status" value="1"/>
</dbReference>
<keyword evidence="7" id="KW-0829">Tyrosine-protein kinase</keyword>
<dbReference type="GO" id="GO:0005886">
    <property type="term" value="C:plasma membrane"/>
    <property type="evidence" value="ECO:0007669"/>
    <property type="project" value="TreeGrafter"/>
</dbReference>
<dbReference type="PANTHER" id="PTHR32309">
    <property type="entry name" value="TYROSINE-PROTEIN KINASE"/>
    <property type="match status" value="1"/>
</dbReference>
<evidence type="ECO:0000313" key="11">
    <source>
        <dbReference type="Proteomes" id="UP000307943"/>
    </source>
</evidence>
<dbReference type="PANTHER" id="PTHR32309:SF13">
    <property type="entry name" value="FERRIC ENTEROBACTIN TRANSPORT PROTEIN FEPE"/>
    <property type="match status" value="1"/>
</dbReference>
<comment type="similarity">
    <text evidence="1">Belongs to the CpsD/CapB family.</text>
</comment>
<evidence type="ECO:0000256" key="3">
    <source>
        <dbReference type="ARBA" id="ARBA00022679"/>
    </source>
</evidence>
<gene>
    <name evidence="10" type="ORF">FE784_07685</name>
</gene>
<dbReference type="InterPro" id="IPR027417">
    <property type="entry name" value="P-loop_NTPase"/>
</dbReference>
<comment type="catalytic activity">
    <reaction evidence="8">
        <text>L-tyrosyl-[protein] + ATP = O-phospho-L-tyrosyl-[protein] + ADP + H(+)</text>
        <dbReference type="Rhea" id="RHEA:10596"/>
        <dbReference type="Rhea" id="RHEA-COMP:10136"/>
        <dbReference type="Rhea" id="RHEA-COMP:20101"/>
        <dbReference type="ChEBI" id="CHEBI:15378"/>
        <dbReference type="ChEBI" id="CHEBI:30616"/>
        <dbReference type="ChEBI" id="CHEBI:46858"/>
        <dbReference type="ChEBI" id="CHEBI:61978"/>
        <dbReference type="ChEBI" id="CHEBI:456216"/>
        <dbReference type="EC" id="2.7.10.2"/>
    </reaction>
</comment>
<protein>
    <recommendedName>
        <fullName evidence="2">non-specific protein-tyrosine kinase</fullName>
        <ecNumber evidence="2">2.7.10.2</ecNumber>
    </recommendedName>
</protein>
<dbReference type="GO" id="GO:0005524">
    <property type="term" value="F:ATP binding"/>
    <property type="evidence" value="ECO:0007669"/>
    <property type="project" value="UniProtKB-KW"/>
</dbReference>
<dbReference type="SUPFAM" id="SSF52540">
    <property type="entry name" value="P-loop containing nucleoside triphosphate hydrolases"/>
    <property type="match status" value="1"/>
</dbReference>
<dbReference type="EMBL" id="VDCQ01000008">
    <property type="protein sequence ID" value="TNJ66760.1"/>
    <property type="molecule type" value="Genomic_DNA"/>
</dbReference>
<dbReference type="InterPro" id="IPR025669">
    <property type="entry name" value="AAA_dom"/>
</dbReference>
<keyword evidence="3" id="KW-0808">Transferase</keyword>
<dbReference type="GO" id="GO:0004715">
    <property type="term" value="F:non-membrane spanning protein tyrosine kinase activity"/>
    <property type="evidence" value="ECO:0007669"/>
    <property type="project" value="UniProtKB-EC"/>
</dbReference>
<evidence type="ECO:0000256" key="6">
    <source>
        <dbReference type="ARBA" id="ARBA00022840"/>
    </source>
</evidence>
<dbReference type="GO" id="GO:0042802">
    <property type="term" value="F:identical protein binding"/>
    <property type="evidence" value="ECO:0007669"/>
    <property type="project" value="UniProtKB-ARBA"/>
</dbReference>
<evidence type="ECO:0000256" key="5">
    <source>
        <dbReference type="ARBA" id="ARBA00022777"/>
    </source>
</evidence>
<keyword evidence="5 10" id="KW-0418">Kinase</keyword>
<dbReference type="RefSeq" id="WP_139601565.1">
    <property type="nucleotide sequence ID" value="NZ_VDCQ01000008.1"/>
</dbReference>
<evidence type="ECO:0000256" key="2">
    <source>
        <dbReference type="ARBA" id="ARBA00011903"/>
    </source>
</evidence>
<keyword evidence="6" id="KW-0067">ATP-binding</keyword>
<feature type="domain" description="AAA" evidence="9">
    <location>
        <begin position="45"/>
        <end position="185"/>
    </location>
</feature>
<evidence type="ECO:0000256" key="4">
    <source>
        <dbReference type="ARBA" id="ARBA00022741"/>
    </source>
</evidence>
<evidence type="ECO:0000256" key="8">
    <source>
        <dbReference type="ARBA" id="ARBA00051245"/>
    </source>
</evidence>
<dbReference type="Proteomes" id="UP000307943">
    <property type="component" value="Unassembled WGS sequence"/>
</dbReference>
<organism evidence="10 11">
    <name type="scientific">Paenibacillus hemerocallicola</name>
    <dbReference type="NCBI Taxonomy" id="1172614"/>
    <lineage>
        <taxon>Bacteria</taxon>
        <taxon>Bacillati</taxon>
        <taxon>Bacillota</taxon>
        <taxon>Bacilli</taxon>
        <taxon>Bacillales</taxon>
        <taxon>Paenibacillaceae</taxon>
        <taxon>Paenibacillus</taxon>
    </lineage>
</organism>
<dbReference type="InterPro" id="IPR050445">
    <property type="entry name" value="Bact_polysacc_biosynth/exp"/>
</dbReference>
<keyword evidence="4" id="KW-0547">Nucleotide-binding</keyword>
<reference evidence="10 11" key="1">
    <citation type="submission" date="2019-05" db="EMBL/GenBank/DDBJ databases">
        <title>We sequenced the genome of Paenibacillus hemerocallicola KCTC 33185 for further insight into its adaptation and study the phylogeny of Paenibacillus.</title>
        <authorList>
            <person name="Narsing Rao M.P."/>
        </authorList>
    </citation>
    <scope>NUCLEOTIDE SEQUENCE [LARGE SCALE GENOMIC DNA]</scope>
    <source>
        <strain evidence="10 11">KCTC 33185</strain>
    </source>
</reference>
<evidence type="ECO:0000256" key="7">
    <source>
        <dbReference type="ARBA" id="ARBA00023137"/>
    </source>
</evidence>
<dbReference type="InterPro" id="IPR005702">
    <property type="entry name" value="Wzc-like_C"/>
</dbReference>
<accession>A0A5C4TE42</accession>
<dbReference type="Gene3D" id="3.40.50.300">
    <property type="entry name" value="P-loop containing nucleotide triphosphate hydrolases"/>
    <property type="match status" value="1"/>
</dbReference>